<name>K6VJP1_PLACD</name>
<organism evidence="2 3">
    <name type="scientific">Plasmodium cynomolgi (strain B)</name>
    <dbReference type="NCBI Taxonomy" id="1120755"/>
    <lineage>
        <taxon>Eukaryota</taxon>
        <taxon>Sar</taxon>
        <taxon>Alveolata</taxon>
        <taxon>Apicomplexa</taxon>
        <taxon>Aconoidasida</taxon>
        <taxon>Haemosporida</taxon>
        <taxon>Plasmodiidae</taxon>
        <taxon>Plasmodium</taxon>
        <taxon>Plasmodium (Plasmodium)</taxon>
    </lineage>
</organism>
<dbReference type="AlphaFoldDB" id="K6VJP1"/>
<keyword evidence="3" id="KW-1185">Reference proteome</keyword>
<accession>K6VJP1</accession>
<dbReference type="GeneID" id="14696174"/>
<evidence type="ECO:0008006" key="4">
    <source>
        <dbReference type="Google" id="ProtNLM"/>
    </source>
</evidence>
<feature type="transmembrane region" description="Helical" evidence="1">
    <location>
        <begin position="253"/>
        <end position="272"/>
    </location>
</feature>
<gene>
    <name evidence="2" type="ORF">PCYB_003810</name>
</gene>
<dbReference type="EMBL" id="DF157464">
    <property type="protein sequence ID" value="GAB69632.1"/>
    <property type="molecule type" value="Genomic_DNA"/>
</dbReference>
<sequence length="285" mass="33740">YPFLNNFLYTYRKLDEKLEKYYDLYTFYKTVVKDDPEINQTYKDILLKLLRNLQNFEYYKYKISQLDEFCTYLYHWLYFNTKEYDHTEYLISLIFSHFQAKRNPINLYVCPYNLYDKHKYVLQSNDLVKLSYFKFSFDDIKNILNERKHPNYCLCQKYLDECVNTYISMNASHCSIATVENNRELCSELRQFNSYYSYLTKDLKIGGNIPDIYTGKRNVELLDCSPKEISELISNTDDSSNDAASQVVSYVKALPTAVGTIAGATSILALLYKVYTKMILNVLTI</sequence>
<evidence type="ECO:0000313" key="2">
    <source>
        <dbReference type="EMBL" id="GAB69632.1"/>
    </source>
</evidence>
<reference evidence="2 3" key="1">
    <citation type="journal article" date="2012" name="Nat. Genet.">
        <title>Plasmodium cynomolgi genome sequences provide insight into Plasmodium vivax and the monkey malaria clade.</title>
        <authorList>
            <person name="Tachibana S."/>
            <person name="Sullivan S.A."/>
            <person name="Kawai S."/>
            <person name="Nakamura S."/>
            <person name="Kim H.R."/>
            <person name="Goto N."/>
            <person name="Arisue N."/>
            <person name="Palacpac N.M.Q."/>
            <person name="Honma H."/>
            <person name="Yagi M."/>
            <person name="Tougan T."/>
            <person name="Katakai Y."/>
            <person name="Kaneko O."/>
            <person name="Mita T."/>
            <person name="Kita K."/>
            <person name="Yasutomi Y."/>
            <person name="Sutton P.L."/>
            <person name="Shakhbatyan R."/>
            <person name="Horii T."/>
            <person name="Yasunaga T."/>
            <person name="Barnwell J.W."/>
            <person name="Escalante A.A."/>
            <person name="Carlton J.M."/>
            <person name="Tanabe K."/>
        </authorList>
    </citation>
    <scope>NUCLEOTIDE SEQUENCE [LARGE SCALE GENOMIC DNA]</scope>
    <source>
        <strain evidence="2 3">B</strain>
    </source>
</reference>
<feature type="non-terminal residue" evidence="2">
    <location>
        <position position="1"/>
    </location>
</feature>
<keyword evidence="1" id="KW-0472">Membrane</keyword>
<dbReference type="Proteomes" id="UP000006319">
    <property type="component" value="Unassembled WGS sequence"/>
</dbReference>
<dbReference type="KEGG" id="pcy:PCYB_003810"/>
<keyword evidence="1" id="KW-0812">Transmembrane</keyword>
<dbReference type="RefSeq" id="XP_004227850.1">
    <property type="nucleotide sequence ID" value="XM_004227802.1"/>
</dbReference>
<proteinExistence type="predicted"/>
<dbReference type="VEuPathDB" id="PlasmoDB:PCYB_003810"/>
<protein>
    <recommendedName>
        <fullName evidence="4">CYIR protein</fullName>
    </recommendedName>
</protein>
<evidence type="ECO:0000313" key="3">
    <source>
        <dbReference type="Proteomes" id="UP000006319"/>
    </source>
</evidence>
<keyword evidence="1" id="KW-1133">Transmembrane helix</keyword>
<evidence type="ECO:0000256" key="1">
    <source>
        <dbReference type="SAM" id="Phobius"/>
    </source>
</evidence>